<keyword evidence="3" id="KW-1185">Reference proteome</keyword>
<organism evidence="2 3">
    <name type="scientific">Paramuricea clavata</name>
    <name type="common">Red gorgonian</name>
    <name type="synonym">Violescent sea-whip</name>
    <dbReference type="NCBI Taxonomy" id="317549"/>
    <lineage>
        <taxon>Eukaryota</taxon>
        <taxon>Metazoa</taxon>
        <taxon>Cnidaria</taxon>
        <taxon>Anthozoa</taxon>
        <taxon>Octocorallia</taxon>
        <taxon>Malacalcyonacea</taxon>
        <taxon>Plexauridae</taxon>
        <taxon>Paramuricea</taxon>
    </lineage>
</organism>
<protein>
    <recommendedName>
        <fullName evidence="1">Integrase core domain-containing protein</fullName>
    </recommendedName>
</protein>
<dbReference type="OrthoDB" id="5947726at2759"/>
<dbReference type="EMBL" id="CACRXK020006760">
    <property type="protein sequence ID" value="CAB4010361.1"/>
    <property type="molecule type" value="Genomic_DNA"/>
</dbReference>
<sequence length="186" mass="22215">MATMQCYFRSGAHDQFAGINAHNYGSSHSNQRIENWWSFLRRNRSSWWINFFKDQVEIGNIDTSNELQMECLWYCFSDLLQHDFDEVKDHWNSHYVRRSRFDTVACRPDELYHLPVNHGGSEFLQNVSIEQINDMQEFCEEPESNMYQEYFEYARSQTDFIKPSNWEKALQLYTHLVTVANNGVDV</sequence>
<evidence type="ECO:0000313" key="2">
    <source>
        <dbReference type="EMBL" id="CAB4010361.1"/>
    </source>
</evidence>
<dbReference type="Pfam" id="PF24764">
    <property type="entry name" value="rva_4"/>
    <property type="match status" value="1"/>
</dbReference>
<comment type="caution">
    <text evidence="2">The sequence shown here is derived from an EMBL/GenBank/DDBJ whole genome shotgun (WGS) entry which is preliminary data.</text>
</comment>
<evidence type="ECO:0000313" key="3">
    <source>
        <dbReference type="Proteomes" id="UP001152795"/>
    </source>
</evidence>
<dbReference type="Proteomes" id="UP001152795">
    <property type="component" value="Unassembled WGS sequence"/>
</dbReference>
<feature type="domain" description="Integrase core" evidence="1">
    <location>
        <begin position="21"/>
        <end position="102"/>
    </location>
</feature>
<dbReference type="PANTHER" id="PTHR46791:SF5">
    <property type="entry name" value="CLR5 DOMAIN-CONTAINING PROTEIN-RELATED"/>
    <property type="match status" value="1"/>
</dbReference>
<dbReference type="InterPro" id="IPR058913">
    <property type="entry name" value="Integrase_dom_put"/>
</dbReference>
<dbReference type="PANTHER" id="PTHR46791">
    <property type="entry name" value="EXPRESSED PROTEIN"/>
    <property type="match status" value="1"/>
</dbReference>
<name>A0A6S7IY28_PARCT</name>
<dbReference type="AlphaFoldDB" id="A0A6S7IY28"/>
<gene>
    <name evidence="2" type="ORF">PACLA_8A072905</name>
</gene>
<evidence type="ECO:0000259" key="1">
    <source>
        <dbReference type="Pfam" id="PF24764"/>
    </source>
</evidence>
<reference evidence="2" key="1">
    <citation type="submission" date="2020-04" db="EMBL/GenBank/DDBJ databases">
        <authorList>
            <person name="Alioto T."/>
            <person name="Alioto T."/>
            <person name="Gomez Garrido J."/>
        </authorList>
    </citation>
    <scope>NUCLEOTIDE SEQUENCE</scope>
    <source>
        <strain evidence="2">A484AB</strain>
    </source>
</reference>
<accession>A0A6S7IY28</accession>
<proteinExistence type="predicted"/>